<evidence type="ECO:0000256" key="1">
    <source>
        <dbReference type="SAM" id="MobiDB-lite"/>
    </source>
</evidence>
<dbReference type="AlphaFoldDB" id="A0A6G5QP75"/>
<dbReference type="EMBL" id="CP012543">
    <property type="protein sequence ID" value="QCD47256.1"/>
    <property type="molecule type" value="Genomic_DNA"/>
</dbReference>
<evidence type="ECO:0000313" key="3">
    <source>
        <dbReference type="Proteomes" id="UP000502377"/>
    </source>
</evidence>
<gene>
    <name evidence="2" type="ORF">CRECT_1621</name>
</gene>
<dbReference type="Proteomes" id="UP000502377">
    <property type="component" value="Chromosome"/>
</dbReference>
<name>A0A6G5QP75_CAMRE</name>
<proteinExistence type="predicted"/>
<organism evidence="2 3">
    <name type="scientific">Campylobacter rectus</name>
    <name type="common">Wolinella recta</name>
    <dbReference type="NCBI Taxonomy" id="203"/>
    <lineage>
        <taxon>Bacteria</taxon>
        <taxon>Pseudomonadati</taxon>
        <taxon>Campylobacterota</taxon>
        <taxon>Epsilonproteobacteria</taxon>
        <taxon>Campylobacterales</taxon>
        <taxon>Campylobacteraceae</taxon>
        <taxon>Campylobacter</taxon>
    </lineage>
</organism>
<sequence length="346" mass="39725">MHNKNKASKVREDNPNQLESNRKSALLARYNRLKLIYSSHRVKTEILFKEAYRSFFNSKHDMFGEFFQKLINKGESEAMDYLKPKLTPDDIKTGYTPNQISALCYFEEDAKGLQRKRGLQKDQFADLLSGKYIIAILSEGRNNRVWLPINENNFLEALEAVFQIEADGPEMLYAPFFIMIDSEINMYGALEAKFPKNLFEDFALGIDKICKIVIAKKMTNLAKSPPPSPSAMMYAAPSPVKLASPTTAFFTQNLTSNPITLIDFKEKIAIKIQDKTLHVMGLFSDKLIEFLKECKHILNKNKKDEILLVSPNAKEDEETTAQILTFYSMMFMLNPNFINDLFHPKM</sequence>
<protein>
    <submittedName>
        <fullName evidence="2">Uncharacterized protein</fullName>
    </submittedName>
</protein>
<reference evidence="2 3" key="1">
    <citation type="submission" date="2016-07" db="EMBL/GenBank/DDBJ databases">
        <title>Comparative genomics of the Campylobacter concisus group.</title>
        <authorList>
            <person name="Miller W.G."/>
            <person name="Yee E."/>
            <person name="Chapman M.H."/>
            <person name="Huynh S."/>
            <person name="Bono J.L."/>
            <person name="On S.L.W."/>
            <person name="StLeger J."/>
            <person name="Foster G."/>
            <person name="Parker C.T."/>
        </authorList>
    </citation>
    <scope>NUCLEOTIDE SEQUENCE [LARGE SCALE GENOMIC DNA]</scope>
    <source>
        <strain evidence="2 3">ATCC 33238</strain>
    </source>
</reference>
<evidence type="ECO:0000313" key="2">
    <source>
        <dbReference type="EMBL" id="QCD47256.1"/>
    </source>
</evidence>
<dbReference type="RefSeq" id="WP_004319533.1">
    <property type="nucleotide sequence ID" value="NZ_CP012543.1"/>
</dbReference>
<feature type="region of interest" description="Disordered" evidence="1">
    <location>
        <begin position="1"/>
        <end position="20"/>
    </location>
</feature>
<accession>A0A6G5QP75</accession>
<dbReference type="KEGG" id="crx:CRECT_1621"/>